<comment type="caution">
    <text evidence="1">The sequence shown here is derived from an EMBL/GenBank/DDBJ whole genome shotgun (WGS) entry which is preliminary data.</text>
</comment>
<reference evidence="1" key="1">
    <citation type="submission" date="2022-04" db="EMBL/GenBank/DDBJ databases">
        <title>Genome of the entomopathogenic fungus Entomophthora muscae.</title>
        <authorList>
            <person name="Elya C."/>
            <person name="Lovett B.R."/>
            <person name="Lee E."/>
            <person name="Macias A.M."/>
            <person name="Hajek A.E."/>
            <person name="De Bivort B.L."/>
            <person name="Kasson M.T."/>
            <person name="De Fine Licht H.H."/>
            <person name="Stajich J.E."/>
        </authorList>
    </citation>
    <scope>NUCLEOTIDE SEQUENCE</scope>
    <source>
        <strain evidence="1">Berkeley</strain>
    </source>
</reference>
<evidence type="ECO:0000313" key="2">
    <source>
        <dbReference type="Proteomes" id="UP001165960"/>
    </source>
</evidence>
<protein>
    <submittedName>
        <fullName evidence="1">Uncharacterized protein</fullName>
    </submittedName>
</protein>
<keyword evidence="2" id="KW-1185">Reference proteome</keyword>
<accession>A0ACC2U1K3</accession>
<dbReference type="EMBL" id="QTSX02001537">
    <property type="protein sequence ID" value="KAJ9080631.1"/>
    <property type="molecule type" value="Genomic_DNA"/>
</dbReference>
<gene>
    <name evidence="1" type="ORF">DSO57_1022904</name>
</gene>
<dbReference type="Proteomes" id="UP001165960">
    <property type="component" value="Unassembled WGS sequence"/>
</dbReference>
<sequence length="246" mass="27962">MTPPDQYEMDTEWTVFCHLGVLFSREGMALPENEAKIFANLVNRMGKWRHKLLNMESHIQALNKVESLTCSFLWGKATAAPIKLSYLQAPKKSGGMGLLNVADKARQIWSKGFLVAIEATKLSLALGRATNWISSMKTKSPITANSLRIWILTHPGLQANRDSKAFWKELWRATKRSQWSVKSATPSESLSDKIKQLETKLAASTEPDIQNRIRTEILIRSYPTFWHNIQTDSKNFETVQKQNSPM</sequence>
<proteinExistence type="predicted"/>
<name>A0ACC2U1K3_9FUNG</name>
<organism evidence="1 2">
    <name type="scientific">Entomophthora muscae</name>
    <dbReference type="NCBI Taxonomy" id="34485"/>
    <lineage>
        <taxon>Eukaryota</taxon>
        <taxon>Fungi</taxon>
        <taxon>Fungi incertae sedis</taxon>
        <taxon>Zoopagomycota</taxon>
        <taxon>Entomophthoromycotina</taxon>
        <taxon>Entomophthoromycetes</taxon>
        <taxon>Entomophthorales</taxon>
        <taxon>Entomophthoraceae</taxon>
        <taxon>Entomophthora</taxon>
    </lineage>
</organism>
<evidence type="ECO:0000313" key="1">
    <source>
        <dbReference type="EMBL" id="KAJ9080631.1"/>
    </source>
</evidence>